<organism evidence="4">
    <name type="scientific">human gut metagenome</name>
    <dbReference type="NCBI Taxonomy" id="408170"/>
    <lineage>
        <taxon>unclassified sequences</taxon>
        <taxon>metagenomes</taxon>
        <taxon>organismal metagenomes</taxon>
    </lineage>
</organism>
<comment type="caution">
    <text evidence="4">The sequence shown here is derived from an EMBL/GenBank/DDBJ whole genome shotgun (WGS) entry which is preliminary data.</text>
</comment>
<dbReference type="GO" id="GO:0016887">
    <property type="term" value="F:ATP hydrolysis activity"/>
    <property type="evidence" value="ECO:0007669"/>
    <property type="project" value="InterPro"/>
</dbReference>
<accession>W1X6I0</accession>
<dbReference type="PANTHER" id="PTHR24029:SF1">
    <property type="entry name" value="TRANSCRIPTION-REPAIR-COUPLING FACTOR"/>
    <property type="match status" value="1"/>
</dbReference>
<dbReference type="GO" id="GO:0006289">
    <property type="term" value="P:nucleotide-excision repair"/>
    <property type="evidence" value="ECO:0007669"/>
    <property type="project" value="InterPro"/>
</dbReference>
<dbReference type="SUPFAM" id="SSF52540">
    <property type="entry name" value="P-loop containing nucleoside triphosphate hydrolases"/>
    <property type="match status" value="1"/>
</dbReference>
<dbReference type="GO" id="GO:0009380">
    <property type="term" value="C:excinuclease repair complex"/>
    <property type="evidence" value="ECO:0007669"/>
    <property type="project" value="InterPro"/>
</dbReference>
<keyword evidence="1" id="KW-0547">Nucleotide-binding</keyword>
<evidence type="ECO:0000256" key="1">
    <source>
        <dbReference type="ARBA" id="ARBA00022741"/>
    </source>
</evidence>
<dbReference type="Pfam" id="PF17757">
    <property type="entry name" value="UvrB_inter"/>
    <property type="match status" value="1"/>
</dbReference>
<evidence type="ECO:0000256" key="2">
    <source>
        <dbReference type="ARBA" id="ARBA00022840"/>
    </source>
</evidence>
<dbReference type="GO" id="GO:0005524">
    <property type="term" value="F:ATP binding"/>
    <property type="evidence" value="ECO:0007669"/>
    <property type="project" value="UniProtKB-KW"/>
</dbReference>
<keyword evidence="2" id="KW-0067">ATP-binding</keyword>
<dbReference type="InterPro" id="IPR027417">
    <property type="entry name" value="P-loop_NTPase"/>
</dbReference>
<gene>
    <name evidence="4" type="ORF">Q604_UNBC17617G0002</name>
</gene>
<feature type="domain" description="UvrB interaction" evidence="3">
    <location>
        <begin position="3"/>
        <end position="45"/>
    </location>
</feature>
<feature type="non-terminal residue" evidence="4">
    <location>
        <position position="1"/>
    </location>
</feature>
<dbReference type="PANTHER" id="PTHR24029">
    <property type="entry name" value="UVRABC SYSTEM PROTEIN B"/>
    <property type="match status" value="1"/>
</dbReference>
<dbReference type="EMBL" id="AZMM01017617">
    <property type="protein sequence ID" value="ETJ25888.1"/>
    <property type="molecule type" value="Genomic_DNA"/>
</dbReference>
<name>W1X6I0_9ZZZZ</name>
<evidence type="ECO:0000259" key="3">
    <source>
        <dbReference type="Pfam" id="PF17757"/>
    </source>
</evidence>
<evidence type="ECO:0000313" key="4">
    <source>
        <dbReference type="EMBL" id="ETJ25888.1"/>
    </source>
</evidence>
<sequence>IFERSSQIPFRVEFFGDEVDGIRLFNPENQISIQNVEHVCVHPATDIIFTKADYKSAQKKIENLLSINLLLLIETEHVYS</sequence>
<dbReference type="AlphaFoldDB" id="W1X6I0"/>
<reference evidence="4" key="1">
    <citation type="submission" date="2013-12" db="EMBL/GenBank/DDBJ databases">
        <title>A Varibaculum cambriense genome reconstructed from a premature infant gut community with otherwise low bacterial novelty that shifts toward anaerobic metabolism during the third week of life.</title>
        <authorList>
            <person name="Brown C.T."/>
            <person name="Sharon I."/>
            <person name="Thomas B.C."/>
            <person name="Castelle C.J."/>
            <person name="Morowitz M.J."/>
            <person name="Banfield J.F."/>
        </authorList>
    </citation>
    <scope>NUCLEOTIDE SEQUENCE</scope>
</reference>
<dbReference type="InterPro" id="IPR004807">
    <property type="entry name" value="UvrB"/>
</dbReference>
<protein>
    <submittedName>
        <fullName evidence="4">Transcription-repair coupling factor</fullName>
    </submittedName>
</protein>
<dbReference type="InterPro" id="IPR041471">
    <property type="entry name" value="UvrB_inter"/>
</dbReference>
<dbReference type="Gene3D" id="3.30.2060.10">
    <property type="entry name" value="Penicillin-binding protein 1b domain"/>
    <property type="match status" value="1"/>
</dbReference>
<proteinExistence type="predicted"/>
<dbReference type="GO" id="GO:0003677">
    <property type="term" value="F:DNA binding"/>
    <property type="evidence" value="ECO:0007669"/>
    <property type="project" value="InterPro"/>
</dbReference>